<comment type="caution">
    <text evidence="2">The sequence shown here is derived from an EMBL/GenBank/DDBJ whole genome shotgun (WGS) entry which is preliminary data.</text>
</comment>
<evidence type="ECO:0000313" key="3">
    <source>
        <dbReference type="Proteomes" id="UP001381693"/>
    </source>
</evidence>
<sequence>MFLASDLEHIQITFRCFSFYENVSTGINVGESGEPFSVTETNYGKVRPQRNLNSPLSISTLCAFGNEIEHVIFHCKHLSCKVLKQFHTSPGTKSQNVFQPPKPLAYSSKLELPPPGVSSKHPKTKLYQGEVAPVVTSARPKIPRMKHGCQQMHHHQPQRQQQHVSKDISIQQSASTTF</sequence>
<dbReference type="Proteomes" id="UP001381693">
    <property type="component" value="Unassembled WGS sequence"/>
</dbReference>
<evidence type="ECO:0000313" key="2">
    <source>
        <dbReference type="EMBL" id="KAK7083672.1"/>
    </source>
</evidence>
<feature type="region of interest" description="Disordered" evidence="1">
    <location>
        <begin position="144"/>
        <end position="178"/>
    </location>
</feature>
<accession>A0AAN8XHS3</accession>
<organism evidence="2 3">
    <name type="scientific">Halocaridina rubra</name>
    <name type="common">Hawaiian red shrimp</name>
    <dbReference type="NCBI Taxonomy" id="373956"/>
    <lineage>
        <taxon>Eukaryota</taxon>
        <taxon>Metazoa</taxon>
        <taxon>Ecdysozoa</taxon>
        <taxon>Arthropoda</taxon>
        <taxon>Crustacea</taxon>
        <taxon>Multicrustacea</taxon>
        <taxon>Malacostraca</taxon>
        <taxon>Eumalacostraca</taxon>
        <taxon>Eucarida</taxon>
        <taxon>Decapoda</taxon>
        <taxon>Pleocyemata</taxon>
        <taxon>Caridea</taxon>
        <taxon>Atyoidea</taxon>
        <taxon>Atyidae</taxon>
        <taxon>Halocaridina</taxon>
    </lineage>
</organism>
<dbReference type="AlphaFoldDB" id="A0AAN8XHS3"/>
<evidence type="ECO:0000256" key="1">
    <source>
        <dbReference type="SAM" id="MobiDB-lite"/>
    </source>
</evidence>
<keyword evidence="3" id="KW-1185">Reference proteome</keyword>
<dbReference type="EMBL" id="JAXCGZ010002680">
    <property type="protein sequence ID" value="KAK7083672.1"/>
    <property type="molecule type" value="Genomic_DNA"/>
</dbReference>
<feature type="compositionally biased region" description="Basic residues" evidence="1">
    <location>
        <begin position="144"/>
        <end position="157"/>
    </location>
</feature>
<feature type="compositionally biased region" description="Polar residues" evidence="1">
    <location>
        <begin position="168"/>
        <end position="178"/>
    </location>
</feature>
<proteinExistence type="predicted"/>
<protein>
    <submittedName>
        <fullName evidence="2">Uncharacterized protein</fullName>
    </submittedName>
</protein>
<name>A0AAN8XHS3_HALRR</name>
<reference evidence="2 3" key="1">
    <citation type="submission" date="2023-11" db="EMBL/GenBank/DDBJ databases">
        <title>Halocaridina rubra genome assembly.</title>
        <authorList>
            <person name="Smith C."/>
        </authorList>
    </citation>
    <scope>NUCLEOTIDE SEQUENCE [LARGE SCALE GENOMIC DNA]</scope>
    <source>
        <strain evidence="2">EP-1</strain>
        <tissue evidence="2">Whole</tissue>
    </source>
</reference>
<gene>
    <name evidence="2" type="ORF">SK128_018526</name>
</gene>